<dbReference type="Proteomes" id="UP000774570">
    <property type="component" value="Unassembled WGS sequence"/>
</dbReference>
<dbReference type="Gene3D" id="1.25.40.10">
    <property type="entry name" value="Tetratricopeptide repeat domain"/>
    <property type="match status" value="2"/>
</dbReference>
<dbReference type="InterPro" id="IPR000792">
    <property type="entry name" value="Tscrpt_reg_LuxR_C"/>
</dbReference>
<dbReference type="InterPro" id="IPR041664">
    <property type="entry name" value="AAA_16"/>
</dbReference>
<dbReference type="EMBL" id="JAIBOA010000015">
    <property type="protein sequence ID" value="MBW8485369.1"/>
    <property type="molecule type" value="Genomic_DNA"/>
</dbReference>
<dbReference type="Gene3D" id="1.10.10.10">
    <property type="entry name" value="Winged helix-like DNA-binding domain superfamily/Winged helix DNA-binding domain"/>
    <property type="match status" value="1"/>
</dbReference>
<accession>A0ABS7FY52</accession>
<dbReference type="RefSeq" id="WP_220168590.1">
    <property type="nucleotide sequence ID" value="NZ_JAIBOA010000015.1"/>
</dbReference>
<dbReference type="PANTHER" id="PTHR16305">
    <property type="entry name" value="TESTICULAR SOLUBLE ADENYLYL CYCLASE"/>
    <property type="match status" value="1"/>
</dbReference>
<gene>
    <name evidence="4" type="ORF">K1Y72_23520</name>
</gene>
<comment type="caution">
    <text evidence="4">The sequence shown here is derived from an EMBL/GenBank/DDBJ whole genome shotgun (WGS) entry which is preliminary data.</text>
</comment>
<organism evidence="4 5">
    <name type="scientific">Actinomadura parmotrematis</name>
    <dbReference type="NCBI Taxonomy" id="2864039"/>
    <lineage>
        <taxon>Bacteria</taxon>
        <taxon>Bacillati</taxon>
        <taxon>Actinomycetota</taxon>
        <taxon>Actinomycetes</taxon>
        <taxon>Streptosporangiales</taxon>
        <taxon>Thermomonosporaceae</taxon>
        <taxon>Actinomadura</taxon>
    </lineage>
</organism>
<keyword evidence="1" id="KW-0547">Nucleotide-binding</keyword>
<dbReference type="SUPFAM" id="SSF52540">
    <property type="entry name" value="P-loop containing nucleoside triphosphate hydrolases"/>
    <property type="match status" value="1"/>
</dbReference>
<dbReference type="Pfam" id="PF13432">
    <property type="entry name" value="TPR_16"/>
    <property type="match status" value="1"/>
</dbReference>
<dbReference type="PANTHER" id="PTHR16305:SF35">
    <property type="entry name" value="TRANSCRIPTIONAL ACTIVATOR DOMAIN"/>
    <property type="match status" value="1"/>
</dbReference>
<dbReference type="Pfam" id="PF00196">
    <property type="entry name" value="GerE"/>
    <property type="match status" value="1"/>
</dbReference>
<dbReference type="CDD" id="cd06170">
    <property type="entry name" value="LuxR_C_like"/>
    <property type="match status" value="1"/>
</dbReference>
<keyword evidence="5" id="KW-1185">Reference proteome</keyword>
<proteinExistence type="predicted"/>
<dbReference type="PROSITE" id="PS50043">
    <property type="entry name" value="HTH_LUXR_2"/>
    <property type="match status" value="1"/>
</dbReference>
<dbReference type="SUPFAM" id="SSF46894">
    <property type="entry name" value="C-terminal effector domain of the bipartite response regulators"/>
    <property type="match status" value="1"/>
</dbReference>
<feature type="domain" description="HTH luxR-type" evidence="3">
    <location>
        <begin position="799"/>
        <end position="864"/>
    </location>
</feature>
<dbReference type="InterPro" id="IPR016032">
    <property type="entry name" value="Sig_transdc_resp-reg_C-effctor"/>
</dbReference>
<dbReference type="SMART" id="SM00421">
    <property type="entry name" value="HTH_LUXR"/>
    <property type="match status" value="1"/>
</dbReference>
<reference evidence="4 5" key="1">
    <citation type="submission" date="2021-07" db="EMBL/GenBank/DDBJ databases">
        <title>Actinomadura sp. PM05-2 isolated from lichen.</title>
        <authorList>
            <person name="Somphong A."/>
            <person name="Phongsopitanun W."/>
            <person name="Tanasupawat S."/>
            <person name="Peongsungnone V."/>
        </authorList>
    </citation>
    <scope>NUCLEOTIDE SEQUENCE [LARGE SCALE GENOMIC DNA]</scope>
    <source>
        <strain evidence="4 5">PM05-2</strain>
    </source>
</reference>
<evidence type="ECO:0000313" key="4">
    <source>
        <dbReference type="EMBL" id="MBW8485369.1"/>
    </source>
</evidence>
<dbReference type="InterPro" id="IPR036388">
    <property type="entry name" value="WH-like_DNA-bd_sf"/>
</dbReference>
<evidence type="ECO:0000256" key="2">
    <source>
        <dbReference type="ARBA" id="ARBA00022840"/>
    </source>
</evidence>
<evidence type="ECO:0000256" key="1">
    <source>
        <dbReference type="ARBA" id="ARBA00022741"/>
    </source>
</evidence>
<sequence>MVFAGRADELAALRRAHRDAPGVVLVEGEAGIGKSRLVAEFAAGLDGVPVVEGGCVAAGAGELPYGPFVAVLRAVVRDLGAERAGALLPGAGRRGLAHWLPALGEPDGAPDPGSGRVRLFEDVLALVEARPQVVVLEDLHWADPSSRDLLAFLARNVSRPGVLLACTFRTGDLPDGHPTRALVAGLARLPRVRRVPLAPLGRRDLAAMLGGRADGRLGEIHRRSEGNPLFAEALLDAPDGTPAELRDLLLAGYRELPAASRRALRGASVAGQRIERPLLAAIGCLDEEDLRPAVARGLLLVERDGYRFRHALLRQAVYEDLLPGERARLHAEFAAAAPDPAARATHWHAAGERQRAFDAAWEAAGAAAEVFAHHERLRFLERVLDLWDEVPATVPDVDRADVLALAASACLSAGEAVKGVRYASEALALCGEDGGERAAVLLKERSALRHRLGEDALDDLRRSLALAPAGGGLRERVTATLANRLFLLGRFAEARRHAEAALTSAEDGVRAWALLTIGSIDALEGDAETGRARCVEARRLALDGGAEHGPLVIASLAEADVLLGAGRYTEALDAVGDGLATARRIGLARDQGAGLAAKTADALIALGRWDEARALLDEALDVEPPPLFAAIAQIGLGTIALARGRPDEAGAAADAARAVLGAGYPGAMFRLPLYELRCRLALAAGDAEGAAAIWREAPVDTAIPRFSWPLAAVGALLPVDAAALADALPVHGPVDAAHRATYRAETGRGPWADAIGAWRDLRQPYQVAQALARSGGPRERAEAAEIAERLGAALPAPPAHGGPSGLTRREAEVLRLVAEGLSNRQVGERLFISGRTAGVHVSNILAKLDVASRTEAAAVAHRLGLLAE</sequence>
<dbReference type="Pfam" id="PF13191">
    <property type="entry name" value="AAA_16"/>
    <property type="match status" value="1"/>
</dbReference>
<dbReference type="InterPro" id="IPR027417">
    <property type="entry name" value="P-loop_NTPase"/>
</dbReference>
<evidence type="ECO:0000259" key="3">
    <source>
        <dbReference type="PROSITE" id="PS50043"/>
    </source>
</evidence>
<keyword evidence="2" id="KW-0067">ATP-binding</keyword>
<name>A0ABS7FY52_9ACTN</name>
<dbReference type="SUPFAM" id="SSF48452">
    <property type="entry name" value="TPR-like"/>
    <property type="match status" value="2"/>
</dbReference>
<dbReference type="InterPro" id="IPR011990">
    <property type="entry name" value="TPR-like_helical_dom_sf"/>
</dbReference>
<protein>
    <submittedName>
        <fullName evidence="4">AAA family ATPase</fullName>
    </submittedName>
</protein>
<evidence type="ECO:0000313" key="5">
    <source>
        <dbReference type="Proteomes" id="UP000774570"/>
    </source>
</evidence>
<dbReference type="PRINTS" id="PR00038">
    <property type="entry name" value="HTHLUXR"/>
</dbReference>